<evidence type="ECO:0000256" key="1">
    <source>
        <dbReference type="ARBA" id="ARBA00023157"/>
    </source>
</evidence>
<dbReference type="GeneID" id="49627952"/>
<dbReference type="Gene3D" id="3.40.30.10">
    <property type="entry name" value="Glutaredoxin"/>
    <property type="match status" value="1"/>
</dbReference>
<dbReference type="CDD" id="cd02966">
    <property type="entry name" value="TlpA_like_family"/>
    <property type="match status" value="1"/>
</dbReference>
<dbReference type="GO" id="GO:0016491">
    <property type="term" value="F:oxidoreductase activity"/>
    <property type="evidence" value="ECO:0007669"/>
    <property type="project" value="InterPro"/>
</dbReference>
<sequence>MFGIIWDNWCRACRYEIPELEKVYQQIKQDKELLFLSVTLPKDKALKNKKPADDTKAAILTAAKKESITYPVYVDCEDKAMEEFGIRASQTHIFSDRAGKLVSPVPEEGFGGGLLHILKTLK</sequence>
<name>A0AAV3FS37_STRCB</name>
<dbReference type="SUPFAM" id="SSF52833">
    <property type="entry name" value="Thioredoxin-like"/>
    <property type="match status" value="1"/>
</dbReference>
<dbReference type="Proteomes" id="UP000004423">
    <property type="component" value="Unassembled WGS sequence"/>
</dbReference>
<gene>
    <name evidence="3" type="ORF">SCAZ3_02260</name>
</gene>
<keyword evidence="1" id="KW-1015">Disulfide bond</keyword>
<comment type="caution">
    <text evidence="3">The sequence shown here is derived from an EMBL/GenBank/DDBJ whole genome shotgun (WGS) entry which is preliminary data.</text>
</comment>
<dbReference type="RefSeq" id="WP_003046789.1">
    <property type="nucleotide sequence ID" value="NZ_AIDX01000001.2"/>
</dbReference>
<evidence type="ECO:0000313" key="3">
    <source>
        <dbReference type="EMBL" id="EIQ81212.1"/>
    </source>
</evidence>
<organism evidence="3 4">
    <name type="scientific">Streptococcus canis FSL Z3-227</name>
    <dbReference type="NCBI Taxonomy" id="482234"/>
    <lineage>
        <taxon>Bacteria</taxon>
        <taxon>Bacillati</taxon>
        <taxon>Bacillota</taxon>
        <taxon>Bacilli</taxon>
        <taxon>Lactobacillales</taxon>
        <taxon>Streptococcaceae</taxon>
        <taxon>Streptococcus</taxon>
    </lineage>
</organism>
<evidence type="ECO:0000313" key="4">
    <source>
        <dbReference type="Proteomes" id="UP000004423"/>
    </source>
</evidence>
<dbReference type="EMBL" id="AIDX01000001">
    <property type="protein sequence ID" value="EIQ81212.1"/>
    <property type="molecule type" value="Genomic_DNA"/>
</dbReference>
<dbReference type="Pfam" id="PF00578">
    <property type="entry name" value="AhpC-TSA"/>
    <property type="match status" value="1"/>
</dbReference>
<accession>A0AAV3FS37</accession>
<protein>
    <submittedName>
        <fullName evidence="3">Thioredoxin family protein</fullName>
    </submittedName>
</protein>
<dbReference type="InterPro" id="IPR036249">
    <property type="entry name" value="Thioredoxin-like_sf"/>
</dbReference>
<reference evidence="3 4" key="1">
    <citation type="journal article" date="2012" name="PLoS ONE">
        <title>Gene Repertoire Evolution of Streptococcus pyogenes Inferred from Phylogenomic Analysis with Streptococcus canis and Streptococcus dysgalactiae.</title>
        <authorList>
            <person name="Lefebure T."/>
            <person name="Richards V.P."/>
            <person name="Lang P."/>
            <person name="Pavinski-Bitar P."/>
            <person name="Stanhope M.J."/>
        </authorList>
    </citation>
    <scope>NUCLEOTIDE SEQUENCE [LARGE SCALE GENOMIC DNA]</scope>
    <source>
        <strain evidence="3 4">FSL Z3-227</strain>
    </source>
</reference>
<evidence type="ECO:0000259" key="2">
    <source>
        <dbReference type="Pfam" id="PF00578"/>
    </source>
</evidence>
<dbReference type="InterPro" id="IPR050553">
    <property type="entry name" value="Thioredoxin_ResA/DsbE_sf"/>
</dbReference>
<dbReference type="InterPro" id="IPR000866">
    <property type="entry name" value="AhpC/TSA"/>
</dbReference>
<proteinExistence type="predicted"/>
<feature type="domain" description="Alkyl hydroperoxide reductase subunit C/ Thiol specific antioxidant" evidence="2">
    <location>
        <begin position="6"/>
        <end position="101"/>
    </location>
</feature>
<dbReference type="PANTHER" id="PTHR42852">
    <property type="entry name" value="THIOL:DISULFIDE INTERCHANGE PROTEIN DSBE"/>
    <property type="match status" value="1"/>
</dbReference>
<dbReference type="AlphaFoldDB" id="A0AAV3FS37"/>
<dbReference type="GO" id="GO:0016209">
    <property type="term" value="F:antioxidant activity"/>
    <property type="evidence" value="ECO:0007669"/>
    <property type="project" value="InterPro"/>
</dbReference>
<dbReference type="PANTHER" id="PTHR42852:SF13">
    <property type="entry name" value="PROTEIN DIPZ"/>
    <property type="match status" value="1"/>
</dbReference>